<name>A0A5E4QFG4_9NEOP</name>
<proteinExistence type="predicted"/>
<protein>
    <submittedName>
        <fullName evidence="1">Uncharacterized protein</fullName>
    </submittedName>
</protein>
<evidence type="ECO:0000313" key="1">
    <source>
        <dbReference type="EMBL" id="VVC97015.1"/>
    </source>
</evidence>
<sequence>MVVEQHSYTRETMNQQLAELLAKPSGEFDNFVRISCRGFQIIPSCRYNSVNCKTSLLVHNGAAIAIGTCKRKFHSRATILSPLTSNNELNKTPTCERCLRSAPRSFDVCTKNRHYSDGLPMLAPTRPIKPTYRQVALYTLAQYLGPMCTAGLWLAVLVETRAKENLSTTRAMRWVAVDRVPV</sequence>
<dbReference type="AlphaFoldDB" id="A0A5E4QFG4"/>
<keyword evidence="2" id="KW-1185">Reference proteome</keyword>
<dbReference type="Proteomes" id="UP000324832">
    <property type="component" value="Unassembled WGS sequence"/>
</dbReference>
<gene>
    <name evidence="1" type="ORF">LSINAPIS_LOCUS8392</name>
</gene>
<dbReference type="EMBL" id="FZQP02002990">
    <property type="protein sequence ID" value="VVC97015.1"/>
    <property type="molecule type" value="Genomic_DNA"/>
</dbReference>
<reference evidence="1 2" key="1">
    <citation type="submission" date="2017-07" db="EMBL/GenBank/DDBJ databases">
        <authorList>
            <person name="Talla V."/>
            <person name="Backstrom N."/>
        </authorList>
    </citation>
    <scope>NUCLEOTIDE SEQUENCE [LARGE SCALE GENOMIC DNA]</scope>
</reference>
<evidence type="ECO:0000313" key="2">
    <source>
        <dbReference type="Proteomes" id="UP000324832"/>
    </source>
</evidence>
<accession>A0A5E4QFG4</accession>
<organism evidence="1 2">
    <name type="scientific">Leptidea sinapis</name>
    <dbReference type="NCBI Taxonomy" id="189913"/>
    <lineage>
        <taxon>Eukaryota</taxon>
        <taxon>Metazoa</taxon>
        <taxon>Ecdysozoa</taxon>
        <taxon>Arthropoda</taxon>
        <taxon>Hexapoda</taxon>
        <taxon>Insecta</taxon>
        <taxon>Pterygota</taxon>
        <taxon>Neoptera</taxon>
        <taxon>Endopterygota</taxon>
        <taxon>Lepidoptera</taxon>
        <taxon>Glossata</taxon>
        <taxon>Ditrysia</taxon>
        <taxon>Papilionoidea</taxon>
        <taxon>Pieridae</taxon>
        <taxon>Dismorphiinae</taxon>
        <taxon>Leptidea</taxon>
    </lineage>
</organism>